<keyword evidence="2" id="KW-1003">Cell membrane</keyword>
<evidence type="ECO:0000256" key="6">
    <source>
        <dbReference type="SAM" id="Phobius"/>
    </source>
</evidence>
<feature type="transmembrane region" description="Helical" evidence="6">
    <location>
        <begin position="286"/>
        <end position="307"/>
    </location>
</feature>
<dbReference type="EMBL" id="VNHW01000003">
    <property type="protein sequence ID" value="TYP89088.1"/>
    <property type="molecule type" value="Genomic_DNA"/>
</dbReference>
<dbReference type="AlphaFoldDB" id="A0A5S5D1G3"/>
<protein>
    <submittedName>
        <fullName evidence="8">Putative copper resistance protein D</fullName>
    </submittedName>
</protein>
<evidence type="ECO:0000256" key="1">
    <source>
        <dbReference type="ARBA" id="ARBA00004651"/>
    </source>
</evidence>
<evidence type="ECO:0000256" key="4">
    <source>
        <dbReference type="ARBA" id="ARBA00022989"/>
    </source>
</evidence>
<comment type="caution">
    <text evidence="8">The sequence shown here is derived from an EMBL/GenBank/DDBJ whole genome shotgun (WGS) entry which is preliminary data.</text>
</comment>
<feature type="transmembrane region" description="Helical" evidence="6">
    <location>
        <begin position="68"/>
        <end position="94"/>
    </location>
</feature>
<organism evidence="8 9">
    <name type="scientific">Blastococcus xanthinilyticus</name>
    <dbReference type="NCBI Taxonomy" id="1564164"/>
    <lineage>
        <taxon>Bacteria</taxon>
        <taxon>Bacillati</taxon>
        <taxon>Actinomycetota</taxon>
        <taxon>Actinomycetes</taxon>
        <taxon>Geodermatophilales</taxon>
        <taxon>Geodermatophilaceae</taxon>
        <taxon>Blastococcus</taxon>
    </lineage>
</organism>
<proteinExistence type="predicted"/>
<dbReference type="Proteomes" id="UP000322499">
    <property type="component" value="Unassembled WGS sequence"/>
</dbReference>
<feature type="domain" description="Copper resistance protein D" evidence="7">
    <location>
        <begin position="246"/>
        <end position="346"/>
    </location>
</feature>
<keyword evidence="5 6" id="KW-0472">Membrane</keyword>
<evidence type="ECO:0000256" key="2">
    <source>
        <dbReference type="ARBA" id="ARBA00022475"/>
    </source>
</evidence>
<dbReference type="InterPro" id="IPR032694">
    <property type="entry name" value="CopC/D"/>
</dbReference>
<keyword evidence="3 6" id="KW-0812">Transmembrane</keyword>
<dbReference type="RefSeq" id="WP_166532293.1">
    <property type="nucleotide sequence ID" value="NZ_VNHW01000003.1"/>
</dbReference>
<feature type="transmembrane region" description="Helical" evidence="6">
    <location>
        <begin position="186"/>
        <end position="205"/>
    </location>
</feature>
<name>A0A5S5D1G3_9ACTN</name>
<feature type="transmembrane region" description="Helical" evidence="6">
    <location>
        <begin position="27"/>
        <end position="48"/>
    </location>
</feature>
<keyword evidence="4 6" id="KW-1133">Transmembrane helix</keyword>
<evidence type="ECO:0000256" key="5">
    <source>
        <dbReference type="ARBA" id="ARBA00023136"/>
    </source>
</evidence>
<reference evidence="8 9" key="1">
    <citation type="submission" date="2019-07" db="EMBL/GenBank/DDBJ databases">
        <title>Genomic Encyclopedia of Archaeal and Bacterial Type Strains, Phase II (KMG-II): from individual species to whole genera.</title>
        <authorList>
            <person name="Goeker M."/>
        </authorList>
    </citation>
    <scope>NUCLEOTIDE SEQUENCE [LARGE SCALE GENOMIC DNA]</scope>
    <source>
        <strain evidence="8 9">DSM 46842</strain>
    </source>
</reference>
<comment type="subcellular location">
    <subcellularLocation>
        <location evidence="1">Cell membrane</location>
        <topology evidence="1">Multi-pass membrane protein</topology>
    </subcellularLocation>
</comment>
<evidence type="ECO:0000313" key="8">
    <source>
        <dbReference type="EMBL" id="TYP89088.1"/>
    </source>
</evidence>
<evidence type="ECO:0000259" key="7">
    <source>
        <dbReference type="Pfam" id="PF05425"/>
    </source>
</evidence>
<feature type="transmembrane region" description="Helical" evidence="6">
    <location>
        <begin position="211"/>
        <end position="236"/>
    </location>
</feature>
<dbReference type="PANTHER" id="PTHR34820:SF4">
    <property type="entry name" value="INNER MEMBRANE PROTEIN YEBZ"/>
    <property type="match status" value="1"/>
</dbReference>
<feature type="transmembrane region" description="Helical" evidence="6">
    <location>
        <begin position="248"/>
        <end position="274"/>
    </location>
</feature>
<dbReference type="InterPro" id="IPR008457">
    <property type="entry name" value="Cu-R_CopD_dom"/>
</dbReference>
<feature type="transmembrane region" description="Helical" evidence="6">
    <location>
        <begin position="115"/>
        <end position="135"/>
    </location>
</feature>
<dbReference type="GO" id="GO:0006825">
    <property type="term" value="P:copper ion transport"/>
    <property type="evidence" value="ECO:0007669"/>
    <property type="project" value="InterPro"/>
</dbReference>
<accession>A0A5S5D1G3</accession>
<dbReference type="GO" id="GO:0005886">
    <property type="term" value="C:plasma membrane"/>
    <property type="evidence" value="ECO:0007669"/>
    <property type="project" value="UniProtKB-SubCell"/>
</dbReference>
<feature type="transmembrane region" description="Helical" evidence="6">
    <location>
        <begin position="328"/>
        <end position="348"/>
    </location>
</feature>
<evidence type="ECO:0000313" key="9">
    <source>
        <dbReference type="Proteomes" id="UP000322499"/>
    </source>
</evidence>
<sequence length="460" mass="44864">MSSAAPATRQAGPEEPPVAATTAGRGLLLPGVALALVALVLGAAAIGGDGPASGTAGLTTAGPVVEGGLLVVTLAGRIAAVGTIGALVLAAVLVPGRSGSLAPAARRAVLATSRWAAAWAGATVAGAVLTLSRLVGAPPTELTWSSARVFLTDTGTGRAALVVVALTTTVAVGARRCTGAGGTRAIGLVALAALVVPVVLSGHSSDADSHLLAVTALGAHVVAAAVWVGGLLALLVHARRGADLPRAAGRFSGLALACLLVTGSSGVVAAWIVAGGAAGLTTVLGSGYGELLLAKSGAFVVLGLFGWAHRRRTLPRLRAGAPGAFRRFAGVEVLVMLATLAVAVALAASPPPQPAVPAPGTAAATAPAADPMAGHDHGELSVTVLIDDERFHVAGPVAAGSRVTVHNGTAAEATITAADGSFDVVVPGRSLITFLVPAESGSYPFTSRSSPAFADVLVVE</sequence>
<dbReference type="Pfam" id="PF05425">
    <property type="entry name" value="CopD"/>
    <property type="match status" value="1"/>
</dbReference>
<dbReference type="PANTHER" id="PTHR34820">
    <property type="entry name" value="INNER MEMBRANE PROTEIN YEBZ"/>
    <property type="match status" value="1"/>
</dbReference>
<gene>
    <name evidence="8" type="ORF">BD833_103245</name>
</gene>
<evidence type="ECO:0000256" key="3">
    <source>
        <dbReference type="ARBA" id="ARBA00022692"/>
    </source>
</evidence>
<feature type="transmembrane region" description="Helical" evidence="6">
    <location>
        <begin position="155"/>
        <end position="174"/>
    </location>
</feature>
<keyword evidence="9" id="KW-1185">Reference proteome</keyword>